<sequence>MWAYVDETGNTLNNLFDEDQPLYSTAAFITKTNFDLVAKGNIATIAKKVGVDALHANVLGVAKIERIAPDLLKLLKKTDCRFFVSRVEKKYLAACKVVDVYFDQGENKAVPWSAYWVRPLRLLMTFKMASFVVTPEIAAIVWNCVTAKSEFTSKKYFVQAAEAMLHNVQFVPDARSRKIIADALGWAIENPEEFYTHMPEKALRYQHSPNFVAFTNLLDGLQNASERWKRPIREIVHDAQAEVEQVFATWHATVSKPELANAETLSWPGESKPFMIQKVTGSTFRTATEEESAGLQVIDVVLWCFMRIFSGKEIGPEAAKLVNWVMHRAYQHDFSFEGVGRQVEAEIGKIMNADMTEEQFAEGHKLCADMEAQRQALVATHSIRKAGELTEDVNRR</sequence>
<evidence type="ECO:0000313" key="1">
    <source>
        <dbReference type="EMBL" id="KXV03971.1"/>
    </source>
</evidence>
<organism evidence="1 2">
    <name type="scientific">Gluconobacter potus</name>
    <dbReference type="NCBI Taxonomy" id="2724927"/>
    <lineage>
        <taxon>Bacteria</taxon>
        <taxon>Pseudomonadati</taxon>
        <taxon>Pseudomonadota</taxon>
        <taxon>Alphaproteobacteria</taxon>
        <taxon>Acetobacterales</taxon>
        <taxon>Acetobacteraceae</taxon>
        <taxon>Gluconobacter</taxon>
    </lineage>
</organism>
<dbReference type="AlphaFoldDB" id="A0A149R3D7"/>
<evidence type="ECO:0000313" key="2">
    <source>
        <dbReference type="Proteomes" id="UP000075573"/>
    </source>
</evidence>
<accession>A0A149R3D7</accession>
<protein>
    <recommendedName>
        <fullName evidence="3">DUF3800 domain-containing protein</fullName>
    </recommendedName>
</protein>
<dbReference type="PATRIC" id="fig|442.7.peg.3591"/>
<dbReference type="RefSeq" id="WP_062493432.1">
    <property type="nucleotide sequence ID" value="NZ_LHZB01000036.1"/>
</dbReference>
<reference evidence="1 2" key="1">
    <citation type="submission" date="2015-06" db="EMBL/GenBank/DDBJ databases">
        <title>Improved classification and identification of acetic acid bacteria using matrix-assisted laser desorption/ionization time-of-flight mass spectrometry; Gluconobacter nephelii and Gluconobacter uchimurae are later heterotypic synonyms of Gluconobacter japonicus and Gluconobacter oxydans, respectively.</title>
        <authorList>
            <person name="Li L."/>
            <person name="Cleenwerck I."/>
            <person name="De Vuyst L."/>
            <person name="Vandamme P."/>
        </authorList>
    </citation>
    <scope>NUCLEOTIDE SEQUENCE [LARGE SCALE GENOMIC DNA]</scope>
    <source>
        <strain evidence="1 2">LMG 1764</strain>
    </source>
</reference>
<dbReference type="InterPro" id="IPR024524">
    <property type="entry name" value="DUF3800"/>
</dbReference>
<gene>
    <name evidence="1" type="ORF">AD929_00285</name>
</gene>
<proteinExistence type="predicted"/>
<dbReference type="EMBL" id="LHZB01000036">
    <property type="protein sequence ID" value="KXV03971.1"/>
    <property type="molecule type" value="Genomic_DNA"/>
</dbReference>
<name>A0A149R3D7_9PROT</name>
<evidence type="ECO:0008006" key="3">
    <source>
        <dbReference type="Google" id="ProtNLM"/>
    </source>
</evidence>
<comment type="caution">
    <text evidence="1">The sequence shown here is derived from an EMBL/GenBank/DDBJ whole genome shotgun (WGS) entry which is preliminary data.</text>
</comment>
<dbReference type="Proteomes" id="UP000075573">
    <property type="component" value="Unassembled WGS sequence"/>
</dbReference>
<dbReference type="Pfam" id="PF12686">
    <property type="entry name" value="DUF3800"/>
    <property type="match status" value="1"/>
</dbReference>